<keyword evidence="1" id="KW-1133">Transmembrane helix</keyword>
<dbReference type="Pfam" id="PF13781">
    <property type="entry name" value="DoxX_3"/>
    <property type="match status" value="1"/>
</dbReference>
<organism evidence="2 3">
    <name type="scientific">Parendozoicomonas haliclonae</name>
    <dbReference type="NCBI Taxonomy" id="1960125"/>
    <lineage>
        <taxon>Bacteria</taxon>
        <taxon>Pseudomonadati</taxon>
        <taxon>Pseudomonadota</taxon>
        <taxon>Gammaproteobacteria</taxon>
        <taxon>Oceanospirillales</taxon>
        <taxon>Endozoicomonadaceae</taxon>
        <taxon>Parendozoicomonas</taxon>
    </lineage>
</organism>
<dbReference type="AlphaFoldDB" id="A0A1X7AFT3"/>
<feature type="transmembrane region" description="Helical" evidence="1">
    <location>
        <begin position="7"/>
        <end position="29"/>
    </location>
</feature>
<gene>
    <name evidence="2" type="ORF">EHSB41UT_00741</name>
</gene>
<proteinExistence type="predicted"/>
<protein>
    <recommendedName>
        <fullName evidence="4">NAD-dependent dehydratase</fullName>
    </recommendedName>
</protein>
<evidence type="ECO:0008006" key="4">
    <source>
        <dbReference type="Google" id="ProtNLM"/>
    </source>
</evidence>
<name>A0A1X7AFT3_9GAMM</name>
<dbReference type="EMBL" id="FWPT01000002">
    <property type="protein sequence ID" value="SMA37446.1"/>
    <property type="molecule type" value="Genomic_DNA"/>
</dbReference>
<accession>A0A1X7AFT3</accession>
<keyword evidence="1" id="KW-0472">Membrane</keyword>
<evidence type="ECO:0000313" key="2">
    <source>
        <dbReference type="EMBL" id="SMA37446.1"/>
    </source>
</evidence>
<keyword evidence="3" id="KW-1185">Reference proteome</keyword>
<reference evidence="2 3" key="1">
    <citation type="submission" date="2017-03" db="EMBL/GenBank/DDBJ databases">
        <authorList>
            <person name="Afonso C.L."/>
            <person name="Miller P.J."/>
            <person name="Scott M.A."/>
            <person name="Spackman E."/>
            <person name="Goraichik I."/>
            <person name="Dimitrov K.M."/>
            <person name="Suarez D.L."/>
            <person name="Swayne D.E."/>
        </authorList>
    </citation>
    <scope>NUCLEOTIDE SEQUENCE [LARGE SCALE GENOMIC DNA]</scope>
    <source>
        <strain evidence="2">SB41UT1</strain>
    </source>
</reference>
<evidence type="ECO:0000313" key="3">
    <source>
        <dbReference type="Proteomes" id="UP000196573"/>
    </source>
</evidence>
<sequence length="124" mass="13881">MELAARWSLAFLWIVTALTSAFWGMEIGYEVLAKGGITGKLATLAIYSGSALDLVVGLWLLTGWRLKACYLIQLIVIISYSLLLTIIAPEFWLHPFGPLTKNIPILVMVFVLYRKDINQKATNH</sequence>
<feature type="transmembrane region" description="Helical" evidence="1">
    <location>
        <begin position="93"/>
        <end position="113"/>
    </location>
</feature>
<evidence type="ECO:0000256" key="1">
    <source>
        <dbReference type="SAM" id="Phobius"/>
    </source>
</evidence>
<keyword evidence="1" id="KW-0812">Transmembrane</keyword>
<feature type="transmembrane region" description="Helical" evidence="1">
    <location>
        <begin position="41"/>
        <end position="61"/>
    </location>
</feature>
<dbReference type="Proteomes" id="UP000196573">
    <property type="component" value="Unassembled WGS sequence"/>
</dbReference>
<dbReference type="InterPro" id="IPR025695">
    <property type="entry name" value="DoxX-like"/>
</dbReference>
<feature type="transmembrane region" description="Helical" evidence="1">
    <location>
        <begin position="68"/>
        <end position="87"/>
    </location>
</feature>